<dbReference type="InterPro" id="IPR013162">
    <property type="entry name" value="CD80_C2-set"/>
</dbReference>
<feature type="signal peptide" evidence="10">
    <location>
        <begin position="1"/>
        <end position="26"/>
    </location>
</feature>
<keyword evidence="10" id="KW-0732">Signal</keyword>
<evidence type="ECO:0000256" key="10">
    <source>
        <dbReference type="SAM" id="SignalP"/>
    </source>
</evidence>
<keyword evidence="7" id="KW-0393">Immunoglobulin domain</keyword>
<dbReference type="SMART" id="SM00409">
    <property type="entry name" value="IG"/>
    <property type="match status" value="5"/>
</dbReference>
<evidence type="ECO:0000256" key="6">
    <source>
        <dbReference type="ARBA" id="ARBA00023180"/>
    </source>
</evidence>
<evidence type="ECO:0000256" key="8">
    <source>
        <dbReference type="SAM" id="MobiDB-lite"/>
    </source>
</evidence>
<dbReference type="PROSITE" id="PS50835">
    <property type="entry name" value="IG_LIKE"/>
    <property type="match status" value="5"/>
</dbReference>
<feature type="chain" id="PRO_5007051058" evidence="10">
    <location>
        <begin position="27"/>
        <end position="825"/>
    </location>
</feature>
<dbReference type="GO" id="GO:0005886">
    <property type="term" value="C:plasma membrane"/>
    <property type="evidence" value="ECO:0007669"/>
    <property type="project" value="TreeGrafter"/>
</dbReference>
<dbReference type="InterPro" id="IPR007110">
    <property type="entry name" value="Ig-like_dom"/>
</dbReference>
<dbReference type="Pfam" id="PF07679">
    <property type="entry name" value="I-set"/>
    <property type="match status" value="1"/>
</dbReference>
<feature type="domain" description="Ig-like" evidence="11">
    <location>
        <begin position="465"/>
        <end position="559"/>
    </location>
</feature>
<dbReference type="InterPro" id="IPR013098">
    <property type="entry name" value="Ig_I-set"/>
</dbReference>
<feature type="region of interest" description="Disordered" evidence="8">
    <location>
        <begin position="772"/>
        <end position="798"/>
    </location>
</feature>
<dbReference type="AlphaFoldDB" id="A0A0X3PDA1"/>
<keyword evidence="4 9" id="KW-0472">Membrane</keyword>
<evidence type="ECO:0000313" key="12">
    <source>
        <dbReference type="EMBL" id="JAP49921.1"/>
    </source>
</evidence>
<organism evidence="12">
    <name type="scientific">Schistocephalus solidus</name>
    <name type="common">Tapeworm</name>
    <dbReference type="NCBI Taxonomy" id="70667"/>
    <lineage>
        <taxon>Eukaryota</taxon>
        <taxon>Metazoa</taxon>
        <taxon>Spiralia</taxon>
        <taxon>Lophotrochozoa</taxon>
        <taxon>Platyhelminthes</taxon>
        <taxon>Cestoda</taxon>
        <taxon>Eucestoda</taxon>
        <taxon>Diphyllobothriidea</taxon>
        <taxon>Diphyllobothriidae</taxon>
        <taxon>Schistocephalus</taxon>
    </lineage>
</organism>
<keyword evidence="6" id="KW-0325">Glycoprotein</keyword>
<feature type="domain" description="Ig-like" evidence="11">
    <location>
        <begin position="291"/>
        <end position="376"/>
    </location>
</feature>
<gene>
    <name evidence="12" type="primary">ICCR</name>
    <name evidence="12" type="ORF">TR119486</name>
</gene>
<dbReference type="Pfam" id="PF08205">
    <property type="entry name" value="C2-set_2"/>
    <property type="match status" value="1"/>
</dbReference>
<evidence type="ECO:0000259" key="11">
    <source>
        <dbReference type="PROSITE" id="PS50835"/>
    </source>
</evidence>
<dbReference type="InterPro" id="IPR013783">
    <property type="entry name" value="Ig-like_fold"/>
</dbReference>
<dbReference type="InterPro" id="IPR003599">
    <property type="entry name" value="Ig_sub"/>
</dbReference>
<sequence length="825" mass="91886">MASAPVALSPLLLPLLLMELISDVGCLDGGAPSDFFIEHPKSQSVTLNSTFILRCRFRIEIFQSAEQEGRPRIDWSRNGFGIGGTPEDIHQAGIGANYPESRYSLPYNLQEGQYDLQITNAQLKDDGKYVCQLTYRGNAYHSQSAIVEVLVPSKPPFLRQLDPVNSSAYRPVDSDVRATVFEGGILKLQCIAEEGKPGARLLWLVDGIPINAKNRQLEYFETFTAGFTMNVTAEKLESTLPPYFVTTISTLSAFVTKLHHGRQIQCRAENPGYEMYKSKPANTIIEVHYAPVVKMVSRSANELGNYAENDVVSFSCKAEGRPSEFRWVWSLNGNELTNVRENWHRLRLTRDLQNSTLRCTAISNQAGYAETILNFTSPPQFLQTSTLLYAGSVGESARLECATDGNPPPRIEWRRGRTGDLLARGRFLNRPKIQPEDFGSYTCIATVRGYPSISKEIWLSEKTAPSIKPMEAVLAPAGAPARLTCTVLSVPLPPAKEAHWYRRGIRVTQSAHRTFESEEFTGGVVYVLKFSQVLPTDFGFYNCTASNGYGSASQTVELRQKDELSVSLVAIVVVSVILFIIFGISFLVYWRKRRERRAQTKNVMFADGLSSFNRHPKMTPKNNYYFEKMQPTESHTRSSPDLQKEEIYCPHSNSDSTEVDSYTSFQPLRYQAAPANVRNFPVSGHVNYRSAYSVGRLARSRSPPVCAYALTPERGIPVCANMAVALTNCRDLQLHNGSEICIPSFAVACPCTSAVDPEYQRLSINYINAQPSGDSSDSFQHQSDEKEQGGEETSTTTKMHHIGYVPLTSLPPNSDIILNTQVTNV</sequence>
<accession>A0A0X3PDA1</accession>
<feature type="transmembrane region" description="Helical" evidence="9">
    <location>
        <begin position="564"/>
        <end position="590"/>
    </location>
</feature>
<protein>
    <submittedName>
        <fullName evidence="12">Irregular chiasm C-roughest protein</fullName>
    </submittedName>
</protein>
<dbReference type="SUPFAM" id="SSF48726">
    <property type="entry name" value="Immunoglobulin"/>
    <property type="match status" value="5"/>
</dbReference>
<dbReference type="Gene3D" id="2.60.40.10">
    <property type="entry name" value="Immunoglobulins"/>
    <property type="match status" value="5"/>
</dbReference>
<dbReference type="GO" id="GO:0050839">
    <property type="term" value="F:cell adhesion molecule binding"/>
    <property type="evidence" value="ECO:0007669"/>
    <property type="project" value="TreeGrafter"/>
</dbReference>
<dbReference type="Pfam" id="PF07686">
    <property type="entry name" value="V-set"/>
    <property type="match status" value="1"/>
</dbReference>
<keyword evidence="3 9" id="KW-1133">Transmembrane helix</keyword>
<feature type="domain" description="Ig-like" evidence="11">
    <location>
        <begin position="379"/>
        <end position="454"/>
    </location>
</feature>
<dbReference type="InterPro" id="IPR003598">
    <property type="entry name" value="Ig_sub2"/>
</dbReference>
<dbReference type="GO" id="GO:0098609">
    <property type="term" value="P:cell-cell adhesion"/>
    <property type="evidence" value="ECO:0007669"/>
    <property type="project" value="TreeGrafter"/>
</dbReference>
<feature type="compositionally biased region" description="Polar residues" evidence="8">
    <location>
        <begin position="772"/>
        <end position="781"/>
    </location>
</feature>
<dbReference type="InterPro" id="IPR013106">
    <property type="entry name" value="Ig_V-set"/>
</dbReference>
<feature type="domain" description="Ig-like" evidence="11">
    <location>
        <begin position="163"/>
        <end position="282"/>
    </location>
</feature>
<evidence type="ECO:0000256" key="5">
    <source>
        <dbReference type="ARBA" id="ARBA00023157"/>
    </source>
</evidence>
<dbReference type="EMBL" id="GEEE01013304">
    <property type="protein sequence ID" value="JAP49921.1"/>
    <property type="molecule type" value="Transcribed_RNA"/>
</dbReference>
<name>A0A0X3PDA1_SCHSO</name>
<evidence type="ECO:0000256" key="9">
    <source>
        <dbReference type="SAM" id="Phobius"/>
    </source>
</evidence>
<dbReference type="InterPro" id="IPR051275">
    <property type="entry name" value="Cell_adhesion_signaling"/>
</dbReference>
<comment type="subcellular location">
    <subcellularLocation>
        <location evidence="1">Membrane</location>
        <topology evidence="1">Single-pass type I membrane protein</topology>
    </subcellularLocation>
</comment>
<proteinExistence type="predicted"/>
<dbReference type="InterPro" id="IPR036179">
    <property type="entry name" value="Ig-like_dom_sf"/>
</dbReference>
<evidence type="ECO:0000256" key="2">
    <source>
        <dbReference type="ARBA" id="ARBA00022692"/>
    </source>
</evidence>
<evidence type="ECO:0000256" key="4">
    <source>
        <dbReference type="ARBA" id="ARBA00023136"/>
    </source>
</evidence>
<dbReference type="GO" id="GO:0005911">
    <property type="term" value="C:cell-cell junction"/>
    <property type="evidence" value="ECO:0007669"/>
    <property type="project" value="TreeGrafter"/>
</dbReference>
<dbReference type="PANTHER" id="PTHR11640:SF31">
    <property type="entry name" value="IRREGULAR CHIASM C-ROUGHEST PROTEIN-RELATED"/>
    <property type="match status" value="1"/>
</dbReference>
<feature type="domain" description="Ig-like" evidence="11">
    <location>
        <begin position="32"/>
        <end position="148"/>
    </location>
</feature>
<dbReference type="SMART" id="SM00408">
    <property type="entry name" value="IGc2"/>
    <property type="match status" value="3"/>
</dbReference>
<keyword evidence="5" id="KW-1015">Disulfide bond</keyword>
<keyword evidence="2 9" id="KW-0812">Transmembrane</keyword>
<dbReference type="PANTHER" id="PTHR11640">
    <property type="entry name" value="NEPHRIN"/>
    <property type="match status" value="1"/>
</dbReference>
<evidence type="ECO:0000256" key="7">
    <source>
        <dbReference type="ARBA" id="ARBA00023319"/>
    </source>
</evidence>
<evidence type="ECO:0000256" key="3">
    <source>
        <dbReference type="ARBA" id="ARBA00022989"/>
    </source>
</evidence>
<reference evidence="12" key="1">
    <citation type="submission" date="2016-01" db="EMBL/GenBank/DDBJ databases">
        <title>Reference transcriptome for the parasite Schistocephalus solidus: insights into the molecular evolution of parasitism.</title>
        <authorList>
            <person name="Hebert F.O."/>
            <person name="Grambauer S."/>
            <person name="Barber I."/>
            <person name="Landry C.R."/>
            <person name="Aubin-Horth N."/>
        </authorList>
    </citation>
    <scope>NUCLEOTIDE SEQUENCE</scope>
</reference>
<dbReference type="Pfam" id="PF13927">
    <property type="entry name" value="Ig_3"/>
    <property type="match status" value="1"/>
</dbReference>
<evidence type="ECO:0000256" key="1">
    <source>
        <dbReference type="ARBA" id="ARBA00004479"/>
    </source>
</evidence>